<keyword evidence="10" id="KW-0479">Metal-binding</keyword>
<feature type="transmembrane region" description="Helical" evidence="10">
    <location>
        <begin position="102"/>
        <end position="123"/>
    </location>
</feature>
<organism evidence="11 12">
    <name type="scientific">[Phormidium ambiguum] IAM M-71</name>
    <dbReference type="NCBI Taxonomy" id="454136"/>
    <lineage>
        <taxon>Bacteria</taxon>
        <taxon>Bacillati</taxon>
        <taxon>Cyanobacteriota</taxon>
        <taxon>Cyanophyceae</taxon>
        <taxon>Oscillatoriophycideae</taxon>
        <taxon>Aerosakkonematales</taxon>
        <taxon>Aerosakkonemataceae</taxon>
        <taxon>Floridanema</taxon>
    </lineage>
</organism>
<feature type="transmembrane region" description="Helical" evidence="10">
    <location>
        <begin position="37"/>
        <end position="59"/>
    </location>
</feature>
<keyword evidence="2 10" id="KW-1003">Cell membrane</keyword>
<feature type="transmembrane region" description="Helical" evidence="10">
    <location>
        <begin position="66"/>
        <end position="82"/>
    </location>
</feature>
<keyword evidence="4 10" id="KW-1133">Transmembrane helix</keyword>
<comment type="activity regulation">
    <text evidence="10">Na(+) is not transported, but it plays an essential structural role and its presence is essential for fluoride channel function.</text>
</comment>
<feature type="binding site" evidence="10">
    <location>
        <position position="77"/>
    </location>
    <ligand>
        <name>Na(+)</name>
        <dbReference type="ChEBI" id="CHEBI:29101"/>
        <note>structural</note>
    </ligand>
</feature>
<keyword evidence="10" id="KW-0915">Sodium</keyword>
<reference evidence="11 12" key="1">
    <citation type="submission" date="2016-11" db="EMBL/GenBank/DDBJ databases">
        <title>Draft Genome Sequences of Nine Cyanobacterial Strains from Diverse Habitats.</title>
        <authorList>
            <person name="Zhu T."/>
            <person name="Hou S."/>
            <person name="Lu X."/>
            <person name="Hess W.R."/>
        </authorList>
    </citation>
    <scope>NUCLEOTIDE SEQUENCE [LARGE SCALE GENOMIC DNA]</scope>
    <source>
        <strain evidence="11 12">IAM M-71</strain>
    </source>
</reference>
<comment type="similarity">
    <text evidence="7 10">Belongs to the fluoride channel Fluc/FEX (TC 1.A.43) family.</text>
</comment>
<dbReference type="HAMAP" id="MF_00454">
    <property type="entry name" value="FluC"/>
    <property type="match status" value="1"/>
</dbReference>
<keyword evidence="6 10" id="KW-0407">Ion channel</keyword>
<evidence type="ECO:0000256" key="9">
    <source>
        <dbReference type="ARBA" id="ARBA00049940"/>
    </source>
</evidence>
<dbReference type="NCBIfam" id="TIGR00494">
    <property type="entry name" value="crcB"/>
    <property type="match status" value="1"/>
</dbReference>
<dbReference type="EMBL" id="MRCE01000059">
    <property type="protein sequence ID" value="OKH30788.1"/>
    <property type="molecule type" value="Genomic_DNA"/>
</dbReference>
<dbReference type="InterPro" id="IPR003691">
    <property type="entry name" value="FluC"/>
</dbReference>
<keyword evidence="10" id="KW-0813">Transport</keyword>
<keyword evidence="5 10" id="KW-0472">Membrane</keyword>
<feature type="binding site" evidence="10">
    <location>
        <position position="80"/>
    </location>
    <ligand>
        <name>Na(+)</name>
        <dbReference type="ChEBI" id="CHEBI:29101"/>
        <note>structural</note>
    </ligand>
</feature>
<evidence type="ECO:0000256" key="10">
    <source>
        <dbReference type="HAMAP-Rule" id="MF_00454"/>
    </source>
</evidence>
<evidence type="ECO:0000256" key="3">
    <source>
        <dbReference type="ARBA" id="ARBA00022692"/>
    </source>
</evidence>
<dbReference type="GO" id="GO:0140114">
    <property type="term" value="P:cellular detoxification of fluoride"/>
    <property type="evidence" value="ECO:0007669"/>
    <property type="project" value="UniProtKB-UniRule"/>
</dbReference>
<comment type="catalytic activity">
    <reaction evidence="8">
        <text>fluoride(in) = fluoride(out)</text>
        <dbReference type="Rhea" id="RHEA:76159"/>
        <dbReference type="ChEBI" id="CHEBI:17051"/>
    </reaction>
    <physiologicalReaction direction="left-to-right" evidence="8">
        <dbReference type="Rhea" id="RHEA:76160"/>
    </physiologicalReaction>
</comment>
<name>A0A1U7I3T1_9CYAN</name>
<dbReference type="PANTHER" id="PTHR28259">
    <property type="entry name" value="FLUORIDE EXPORT PROTEIN 1-RELATED"/>
    <property type="match status" value="1"/>
</dbReference>
<dbReference type="OrthoDB" id="9815830at2"/>
<protein>
    <recommendedName>
        <fullName evidence="10">Fluoride-specific ion channel FluC</fullName>
    </recommendedName>
</protein>
<dbReference type="STRING" id="454136.NIES2119_30325"/>
<evidence type="ECO:0000256" key="8">
    <source>
        <dbReference type="ARBA" id="ARBA00035585"/>
    </source>
</evidence>
<evidence type="ECO:0000256" key="5">
    <source>
        <dbReference type="ARBA" id="ARBA00023136"/>
    </source>
</evidence>
<comment type="subcellular location">
    <subcellularLocation>
        <location evidence="1 10">Cell membrane</location>
        <topology evidence="1 10">Multi-pass membrane protein</topology>
    </subcellularLocation>
</comment>
<sequence length="126" mass="13836">MDFGILAPLFIALGAIPGALSRYYLTLFCTKKFGSSFPYGTMIINLSGAFLMGFFATLFQSVNAPYLSLLITVGFLGSYTTFSTYQLETWSLIGTGNYKKALLYWIGSAVLGFLCVEIGMFLARQL</sequence>
<dbReference type="Pfam" id="PF02537">
    <property type="entry name" value="CRCB"/>
    <property type="match status" value="1"/>
</dbReference>
<dbReference type="PANTHER" id="PTHR28259:SF1">
    <property type="entry name" value="FLUORIDE EXPORT PROTEIN 1-RELATED"/>
    <property type="match status" value="1"/>
</dbReference>
<dbReference type="GO" id="GO:0005886">
    <property type="term" value="C:plasma membrane"/>
    <property type="evidence" value="ECO:0007669"/>
    <property type="project" value="UniProtKB-SubCell"/>
</dbReference>
<evidence type="ECO:0000313" key="12">
    <source>
        <dbReference type="Proteomes" id="UP000185860"/>
    </source>
</evidence>
<accession>A0A1U7I3T1</accession>
<evidence type="ECO:0000313" key="11">
    <source>
        <dbReference type="EMBL" id="OKH30788.1"/>
    </source>
</evidence>
<gene>
    <name evidence="10" type="primary">fluC</name>
    <name evidence="10" type="synonym">crcB</name>
    <name evidence="11" type="ORF">NIES2119_30325</name>
</gene>
<dbReference type="Proteomes" id="UP000185860">
    <property type="component" value="Unassembled WGS sequence"/>
</dbReference>
<keyword evidence="3 10" id="KW-0812">Transmembrane</keyword>
<evidence type="ECO:0000256" key="6">
    <source>
        <dbReference type="ARBA" id="ARBA00023303"/>
    </source>
</evidence>
<evidence type="ECO:0000256" key="4">
    <source>
        <dbReference type="ARBA" id="ARBA00022989"/>
    </source>
</evidence>
<dbReference type="GO" id="GO:0046872">
    <property type="term" value="F:metal ion binding"/>
    <property type="evidence" value="ECO:0007669"/>
    <property type="project" value="UniProtKB-KW"/>
</dbReference>
<comment type="caution">
    <text evidence="11">The sequence shown here is derived from an EMBL/GenBank/DDBJ whole genome shotgun (WGS) entry which is preliminary data.</text>
</comment>
<evidence type="ECO:0000256" key="2">
    <source>
        <dbReference type="ARBA" id="ARBA00022475"/>
    </source>
</evidence>
<comment type="function">
    <text evidence="9 10">Fluoride-specific ion channel. Important for reducing fluoride concentration in the cell, thus reducing its toxicity.</text>
</comment>
<evidence type="ECO:0000256" key="7">
    <source>
        <dbReference type="ARBA" id="ARBA00035120"/>
    </source>
</evidence>
<evidence type="ECO:0000256" key="1">
    <source>
        <dbReference type="ARBA" id="ARBA00004651"/>
    </source>
</evidence>
<dbReference type="RefSeq" id="WP_073597219.1">
    <property type="nucleotide sequence ID" value="NZ_MRCE01000059.1"/>
</dbReference>
<keyword evidence="10" id="KW-0406">Ion transport</keyword>
<dbReference type="GO" id="GO:0062054">
    <property type="term" value="F:fluoride channel activity"/>
    <property type="evidence" value="ECO:0007669"/>
    <property type="project" value="UniProtKB-UniRule"/>
</dbReference>
<proteinExistence type="inferred from homology"/>
<dbReference type="AlphaFoldDB" id="A0A1U7I3T1"/>